<feature type="domain" description="Multidrug resistance protein MdtA-like C-terminal permuted SH3" evidence="2">
    <location>
        <begin position="224"/>
        <end position="285"/>
    </location>
</feature>
<name>A0A369M7H1_EGGLN</name>
<evidence type="ECO:0000313" key="4">
    <source>
        <dbReference type="Proteomes" id="UP000253970"/>
    </source>
</evidence>
<dbReference type="InterPro" id="IPR058627">
    <property type="entry name" value="MdtA-like_C"/>
</dbReference>
<organism evidence="3 4">
    <name type="scientific">Eggerthella lenta</name>
    <name type="common">Eubacterium lentum</name>
    <dbReference type="NCBI Taxonomy" id="84112"/>
    <lineage>
        <taxon>Bacteria</taxon>
        <taxon>Bacillati</taxon>
        <taxon>Actinomycetota</taxon>
        <taxon>Coriobacteriia</taxon>
        <taxon>Eggerthellales</taxon>
        <taxon>Eggerthellaceae</taxon>
        <taxon>Eggerthella</taxon>
    </lineage>
</organism>
<dbReference type="Proteomes" id="UP000253970">
    <property type="component" value="Unassembled WGS sequence"/>
</dbReference>
<feature type="region of interest" description="Disordered" evidence="1">
    <location>
        <begin position="288"/>
        <end position="309"/>
    </location>
</feature>
<evidence type="ECO:0000256" key="1">
    <source>
        <dbReference type="SAM" id="MobiDB-lite"/>
    </source>
</evidence>
<dbReference type="PANTHER" id="PTHR30469">
    <property type="entry name" value="MULTIDRUG RESISTANCE PROTEIN MDTA"/>
    <property type="match status" value="1"/>
</dbReference>
<dbReference type="PANTHER" id="PTHR30469:SF33">
    <property type="entry name" value="SLR1207 PROTEIN"/>
    <property type="match status" value="1"/>
</dbReference>
<dbReference type="EMBL" id="PPTU01000028">
    <property type="protein sequence ID" value="RDB67671.1"/>
    <property type="molecule type" value="Genomic_DNA"/>
</dbReference>
<dbReference type="Pfam" id="PF25967">
    <property type="entry name" value="RND-MFP_C"/>
    <property type="match status" value="1"/>
</dbReference>
<dbReference type="RefSeq" id="WP_114534523.1">
    <property type="nucleotide sequence ID" value="NZ_JADNER010000026.1"/>
</dbReference>
<dbReference type="GO" id="GO:0015562">
    <property type="term" value="F:efflux transmembrane transporter activity"/>
    <property type="evidence" value="ECO:0007669"/>
    <property type="project" value="TreeGrafter"/>
</dbReference>
<evidence type="ECO:0000313" key="3">
    <source>
        <dbReference type="EMBL" id="RDB67671.1"/>
    </source>
</evidence>
<comment type="caution">
    <text evidence="3">The sequence shown here is derived from an EMBL/GenBank/DDBJ whole genome shotgun (WGS) entry which is preliminary data.</text>
</comment>
<accession>A0A369M7H1</accession>
<dbReference type="AlphaFoldDB" id="A0A369M7H1"/>
<reference evidence="3 4" key="1">
    <citation type="journal article" date="2018" name="Elife">
        <title>Discovery and characterization of a prevalent human gut bacterial enzyme sufficient for the inactivation of a family of plant toxins.</title>
        <authorList>
            <person name="Koppel N."/>
            <person name="Bisanz J.E."/>
            <person name="Pandelia M.E."/>
            <person name="Turnbaugh P.J."/>
            <person name="Balskus E.P."/>
        </authorList>
    </citation>
    <scope>NUCLEOTIDE SEQUENCE [LARGE SCALE GENOMIC DNA]</scope>
    <source>
        <strain evidence="3 4">W1 BHI 6</strain>
    </source>
</reference>
<sequence length="309" mass="32272">MKSIVGKSVTVVLLLAVAGGLAAWLVFGDKISAALSGEPQTVSPLTAPVERGSVQQTVTGVGEVKPLETVKLRPADSWHWLQSFDAPLNKRVTAGETLVTFANGEKWAAPYDLVVTSRELPEKNKGAVTKDDHYIEVQRIDTVSVTMEVSEKDLGLLSEGQSVKVKLGSDNGREYDGTISNINEVGTYGATGSKFTVTVKVPNDGSIKLGMSANLSITVAEASDVLTVPVSAVIGAGDDKFVQVYDLASGEQRAEPVTTGISNGTMVEVSGEGLKEGDLVVLNEAEPAGGGFSEGDAEEGPITVTPVLE</sequence>
<gene>
    <name evidence="3" type="ORF">C1875_13205</name>
</gene>
<evidence type="ECO:0000259" key="2">
    <source>
        <dbReference type="Pfam" id="PF25967"/>
    </source>
</evidence>
<dbReference type="Gene3D" id="2.40.420.20">
    <property type="match status" value="1"/>
</dbReference>
<protein>
    <recommendedName>
        <fullName evidence="2">Multidrug resistance protein MdtA-like C-terminal permuted SH3 domain-containing protein</fullName>
    </recommendedName>
</protein>
<proteinExistence type="predicted"/>
<dbReference type="Gene3D" id="2.40.30.170">
    <property type="match status" value="1"/>
</dbReference>
<dbReference type="GO" id="GO:1990281">
    <property type="term" value="C:efflux pump complex"/>
    <property type="evidence" value="ECO:0007669"/>
    <property type="project" value="TreeGrafter"/>
</dbReference>